<feature type="modified residue" description="4-aspartylphosphate" evidence="16">
    <location>
        <position position="1007"/>
    </location>
</feature>
<keyword evidence="11" id="KW-0547">Nucleotide-binding</keyword>
<dbReference type="InterPro" id="IPR036890">
    <property type="entry name" value="HATPase_C_sf"/>
</dbReference>
<dbReference type="Gene3D" id="3.40.50.2300">
    <property type="match status" value="1"/>
</dbReference>
<dbReference type="SUPFAM" id="SSF47226">
    <property type="entry name" value="Histidine-containing phosphotransfer domain, HPT domain"/>
    <property type="match status" value="1"/>
</dbReference>
<dbReference type="CDD" id="cd17546">
    <property type="entry name" value="REC_hyHK_CKI1_RcsC-like"/>
    <property type="match status" value="1"/>
</dbReference>
<dbReference type="SMART" id="SM00388">
    <property type="entry name" value="HisKA"/>
    <property type="match status" value="1"/>
</dbReference>
<keyword evidence="5" id="KW-0997">Cell inner membrane</keyword>
<sequence length="1188" mass="134974">MNLLRIYLPLVLAFYLLFNHAYAADYLSDSDRIYLKTKETIVMGVLSEPWLPYWGGIENKTGIQHDYAVGIEKDLGIKIEYRSYQSITTLITAVHNGDVDFAIGFSKTEEREKNLLFTLPLYDNLRVIWLRDKKLKQQDINNLKWVCVQGSAYCDILEQSHYPHILLAQSFLESAEMIKQGLADATITNYISLNHYISPNSGFDGDIISDGRLGIERNRIILPIINDQLKNIFDKLILAEATGNTDNKIDSTNIYFLNNQDSLELLSQENGNQIVRYTIEEDIYPLSYCDEGDNQVKGYVHDLLKLIESKSFLQFQYVPANGRDIRQMLIDNEVDLLPSLNVDDIDNRDFLATQPYTNLQFGYVVTKKPFQQKKLAILDRTGYLYSHLKSYEDNKKVKVYRDIKKVILDLKSGKITHALMNQDIINQQMAYFGDRFLILPATDSEGYSINIGMVFRKDESILSEMLSRSLTMVTESEINELKSRHKKVNVNYGYDKQQVIIYSLVAMCIFLFLLLFGIIIFYKLKSSLKYSQISSKLSEVQVQWLTDLLDKIPSMIFISDVNGKVVLSNRSYNQCSKASLISNDVNGFICAGIGSVDLSNKHYQIDEKYYVINHESIAHPKSGDTYYLTVCSDITELKLSELALRDSNNKALEAVDARNHFLAVMSHELRTPIAAMLGLMEILSTRIKNEESHLLLTNAIRSAERIKHHVNDILDFSKMEAQQLQLDMRRHNILDELCPTIRSFEASALLKGIEFAVDWVPTNIIYAKFDALRLNQVISNVLENAVKFTTSGRVSVRVEMTEEKVVFAVKDTGCGMSESHLDSLFKPFIQADKTITRRYGGTGLGMSIVWNLVNLMGGKITVSSELQQGTEVTIVIPICGELTSEPLTQRGYRCRDERVKEWLRCWQVSDSQSDASLFDFDMIMTKNNLYPDLLIGKVKDSEQVLVQPKKMKLCGHVLVVDDDAINRLLLKKQLHELGVQATIAGDGEEACHLLQSEDSQFDLLLTDCHMPKMDGFALTRYVTNHIPKERYKVIIGCTAEDSRLIAEKAYQSGMEHVLYKPYTLASLYTMLSGYLSIYPLVNADSKSWLESFLPGEKSEIASVVAEALAAEVDALEKHDSDYKMIAHRVKGSAGALQLDYLASLAVSLERELEPQAMISARQKLITEMKLVITQAQEWLNTRQQADDE</sequence>
<dbReference type="InterPro" id="IPR004358">
    <property type="entry name" value="Sig_transdc_His_kin-like_C"/>
</dbReference>
<feature type="modified residue" description="Phosphohistidine" evidence="15">
    <location>
        <position position="1127"/>
    </location>
</feature>
<feature type="transmembrane region" description="Helical" evidence="17">
    <location>
        <begin position="499"/>
        <end position="522"/>
    </location>
</feature>
<dbReference type="SUPFAM" id="SSF55874">
    <property type="entry name" value="ATPase domain of HSP90 chaperone/DNA topoisomerase II/histidine kinase"/>
    <property type="match status" value="1"/>
</dbReference>
<evidence type="ECO:0000256" key="7">
    <source>
        <dbReference type="ARBA" id="ARBA00022679"/>
    </source>
</evidence>
<dbReference type="Gene3D" id="3.40.190.10">
    <property type="entry name" value="Periplasmic binding protein-like II"/>
    <property type="match status" value="4"/>
</dbReference>
<gene>
    <name evidence="22" type="ORF">CCZ37_04535</name>
</gene>
<dbReference type="InterPro" id="IPR001789">
    <property type="entry name" value="Sig_transdc_resp-reg_receiver"/>
</dbReference>
<dbReference type="Pfam" id="PF00512">
    <property type="entry name" value="HisKA"/>
    <property type="match status" value="1"/>
</dbReference>
<dbReference type="SMART" id="SM00062">
    <property type="entry name" value="PBPb"/>
    <property type="match status" value="2"/>
</dbReference>
<name>A0A223MWI2_9VIBR</name>
<reference evidence="22 23" key="1">
    <citation type="submission" date="2017-08" db="EMBL/GenBank/DDBJ databases">
        <title>The Vibrio qinghaiensis sp.-Q67 is a luminous bacteria isolated firstly from Qinghai lake, Qinghai province, China, which has been proved to be very sensitive to detect environmental and food pollutants. Therefore, complete genome analysis of V. qinghaiensis sp.-Q67 highlights the potential application of this strain on detection of hazards in the contaminated environments.</title>
        <authorList>
            <person name="Gong L."/>
        </authorList>
    </citation>
    <scope>NUCLEOTIDE SEQUENCE [LARGE SCALE GENOMIC DNA]</scope>
    <source>
        <strain evidence="22 23">Q67</strain>
    </source>
</reference>
<keyword evidence="7" id="KW-0808">Transferase</keyword>
<dbReference type="KEGG" id="vqi:CCZ37_04535"/>
<keyword evidence="9" id="KW-0418">Kinase</keyword>
<accession>A0A223MWI2</accession>
<dbReference type="Pfam" id="PF02518">
    <property type="entry name" value="HATPase_c"/>
    <property type="match status" value="1"/>
</dbReference>
<dbReference type="EMBL" id="CP022741">
    <property type="protein sequence ID" value="ASU21901.1"/>
    <property type="molecule type" value="Genomic_DNA"/>
</dbReference>
<evidence type="ECO:0000313" key="23">
    <source>
        <dbReference type="Proteomes" id="UP000215148"/>
    </source>
</evidence>
<dbReference type="Pfam" id="PF00497">
    <property type="entry name" value="SBP_bac_3"/>
    <property type="match status" value="2"/>
</dbReference>
<keyword evidence="14 17" id="KW-0472">Membrane</keyword>
<dbReference type="CDD" id="cd00082">
    <property type="entry name" value="HisKA"/>
    <property type="match status" value="1"/>
</dbReference>
<organism evidence="22 23">
    <name type="scientific">Vibrio qinghaiensis</name>
    <dbReference type="NCBI Taxonomy" id="2025808"/>
    <lineage>
        <taxon>Bacteria</taxon>
        <taxon>Pseudomonadati</taxon>
        <taxon>Pseudomonadota</taxon>
        <taxon>Gammaproteobacteria</taxon>
        <taxon>Vibrionales</taxon>
        <taxon>Vibrionaceae</taxon>
        <taxon>Vibrio</taxon>
    </lineage>
</organism>
<dbReference type="PROSITE" id="PS50110">
    <property type="entry name" value="RESPONSE_REGULATORY"/>
    <property type="match status" value="1"/>
</dbReference>
<feature type="chain" id="PRO_5012443153" description="histidine kinase" evidence="18">
    <location>
        <begin position="24"/>
        <end position="1188"/>
    </location>
</feature>
<dbReference type="CDD" id="cd16922">
    <property type="entry name" value="HATPase_EvgS-ArcB-TorS-like"/>
    <property type="match status" value="1"/>
</dbReference>
<evidence type="ECO:0000256" key="6">
    <source>
        <dbReference type="ARBA" id="ARBA00022553"/>
    </source>
</evidence>
<dbReference type="InterPro" id="IPR011006">
    <property type="entry name" value="CheY-like_superfamily"/>
</dbReference>
<keyword evidence="12 17" id="KW-1133">Transmembrane helix</keyword>
<evidence type="ECO:0000256" key="15">
    <source>
        <dbReference type="PROSITE-ProRule" id="PRU00110"/>
    </source>
</evidence>
<evidence type="ECO:0000256" key="1">
    <source>
        <dbReference type="ARBA" id="ARBA00000085"/>
    </source>
</evidence>
<evidence type="ECO:0000256" key="16">
    <source>
        <dbReference type="PROSITE-ProRule" id="PRU00169"/>
    </source>
</evidence>
<dbReference type="PROSITE" id="PS50109">
    <property type="entry name" value="HIS_KIN"/>
    <property type="match status" value="1"/>
</dbReference>
<evidence type="ECO:0000259" key="19">
    <source>
        <dbReference type="PROSITE" id="PS50109"/>
    </source>
</evidence>
<dbReference type="GO" id="GO:0000155">
    <property type="term" value="F:phosphorelay sensor kinase activity"/>
    <property type="evidence" value="ECO:0007669"/>
    <property type="project" value="InterPro"/>
</dbReference>
<evidence type="ECO:0000259" key="20">
    <source>
        <dbReference type="PROSITE" id="PS50110"/>
    </source>
</evidence>
<evidence type="ECO:0000256" key="2">
    <source>
        <dbReference type="ARBA" id="ARBA00004429"/>
    </source>
</evidence>
<dbReference type="GO" id="GO:0009927">
    <property type="term" value="F:histidine phosphotransfer kinase activity"/>
    <property type="evidence" value="ECO:0007669"/>
    <property type="project" value="TreeGrafter"/>
</dbReference>
<comment type="catalytic activity">
    <reaction evidence="1">
        <text>ATP + protein L-histidine = ADP + protein N-phospho-L-histidine.</text>
        <dbReference type="EC" id="2.7.13.3"/>
    </reaction>
</comment>
<dbReference type="Pfam" id="PF00072">
    <property type="entry name" value="Response_reg"/>
    <property type="match status" value="1"/>
</dbReference>
<dbReference type="PANTHER" id="PTHR43047">
    <property type="entry name" value="TWO-COMPONENT HISTIDINE PROTEIN KINASE"/>
    <property type="match status" value="1"/>
</dbReference>
<dbReference type="SUPFAM" id="SSF52172">
    <property type="entry name" value="CheY-like"/>
    <property type="match status" value="1"/>
</dbReference>
<dbReference type="InterPro" id="IPR003594">
    <property type="entry name" value="HATPase_dom"/>
</dbReference>
<evidence type="ECO:0000256" key="13">
    <source>
        <dbReference type="ARBA" id="ARBA00023012"/>
    </source>
</evidence>
<evidence type="ECO:0000256" key="11">
    <source>
        <dbReference type="ARBA" id="ARBA00022840"/>
    </source>
</evidence>
<keyword evidence="18" id="KW-0732">Signal</keyword>
<evidence type="ECO:0000256" key="18">
    <source>
        <dbReference type="SAM" id="SignalP"/>
    </source>
</evidence>
<feature type="signal peptide" evidence="18">
    <location>
        <begin position="1"/>
        <end position="23"/>
    </location>
</feature>
<evidence type="ECO:0000256" key="10">
    <source>
        <dbReference type="ARBA" id="ARBA00022801"/>
    </source>
</evidence>
<evidence type="ECO:0000256" key="8">
    <source>
        <dbReference type="ARBA" id="ARBA00022692"/>
    </source>
</evidence>
<dbReference type="PRINTS" id="PR00344">
    <property type="entry name" value="BCTRLSENSOR"/>
</dbReference>
<dbReference type="EC" id="2.7.13.3" evidence="3"/>
<dbReference type="PANTHER" id="PTHR43047:SF72">
    <property type="entry name" value="OSMOSENSING HISTIDINE PROTEIN KINASE SLN1"/>
    <property type="match status" value="1"/>
</dbReference>
<keyword evidence="4" id="KW-1003">Cell membrane</keyword>
<dbReference type="SMART" id="SM00448">
    <property type="entry name" value="REC"/>
    <property type="match status" value="1"/>
</dbReference>
<dbReference type="PROSITE" id="PS50894">
    <property type="entry name" value="HPT"/>
    <property type="match status" value="1"/>
</dbReference>
<evidence type="ECO:0000259" key="21">
    <source>
        <dbReference type="PROSITE" id="PS50894"/>
    </source>
</evidence>
<evidence type="ECO:0000256" key="14">
    <source>
        <dbReference type="ARBA" id="ARBA00023136"/>
    </source>
</evidence>
<keyword evidence="23" id="KW-1185">Reference proteome</keyword>
<dbReference type="SUPFAM" id="SSF47384">
    <property type="entry name" value="Homodimeric domain of signal transducing histidine kinase"/>
    <property type="match status" value="1"/>
</dbReference>
<proteinExistence type="predicted"/>
<evidence type="ECO:0000256" key="12">
    <source>
        <dbReference type="ARBA" id="ARBA00022989"/>
    </source>
</evidence>
<evidence type="ECO:0000256" key="5">
    <source>
        <dbReference type="ARBA" id="ARBA00022519"/>
    </source>
</evidence>
<dbReference type="GO" id="GO:0016787">
    <property type="term" value="F:hydrolase activity"/>
    <property type="evidence" value="ECO:0007669"/>
    <property type="project" value="UniProtKB-KW"/>
</dbReference>
<dbReference type="FunFam" id="3.30.565.10:FF:000006">
    <property type="entry name" value="Sensor histidine kinase WalK"/>
    <property type="match status" value="1"/>
</dbReference>
<dbReference type="AlphaFoldDB" id="A0A223MWI2"/>
<dbReference type="InterPro" id="IPR036097">
    <property type="entry name" value="HisK_dim/P_sf"/>
</dbReference>
<dbReference type="InterPro" id="IPR001638">
    <property type="entry name" value="Solute-binding_3/MltF_N"/>
</dbReference>
<keyword evidence="10" id="KW-0378">Hydrolase</keyword>
<dbReference type="SMART" id="SM00387">
    <property type="entry name" value="HATPase_c"/>
    <property type="match status" value="1"/>
</dbReference>
<keyword evidence="6 16" id="KW-0597">Phosphoprotein</keyword>
<dbReference type="Gene3D" id="1.10.287.130">
    <property type="match status" value="1"/>
</dbReference>
<keyword evidence="8 17" id="KW-0812">Transmembrane</keyword>
<dbReference type="InterPro" id="IPR036641">
    <property type="entry name" value="HPT_dom_sf"/>
</dbReference>
<dbReference type="InterPro" id="IPR008207">
    <property type="entry name" value="Sig_transdc_His_kin_Hpt_dom"/>
</dbReference>
<protein>
    <recommendedName>
        <fullName evidence="3">histidine kinase</fullName>
        <ecNumber evidence="3">2.7.13.3</ecNumber>
    </recommendedName>
</protein>
<evidence type="ECO:0000313" key="22">
    <source>
        <dbReference type="EMBL" id="ASU21901.1"/>
    </source>
</evidence>
<dbReference type="SUPFAM" id="SSF53850">
    <property type="entry name" value="Periplasmic binding protein-like II"/>
    <property type="match status" value="2"/>
</dbReference>
<evidence type="ECO:0000256" key="17">
    <source>
        <dbReference type="SAM" id="Phobius"/>
    </source>
</evidence>
<dbReference type="Proteomes" id="UP000215148">
    <property type="component" value="Chromosome 1"/>
</dbReference>
<comment type="subcellular location">
    <subcellularLocation>
        <location evidence="2">Cell inner membrane</location>
        <topology evidence="2">Multi-pass membrane protein</topology>
    </subcellularLocation>
</comment>
<feature type="domain" description="HPt" evidence="21">
    <location>
        <begin position="1081"/>
        <end position="1182"/>
    </location>
</feature>
<dbReference type="Gene3D" id="3.30.565.10">
    <property type="entry name" value="Histidine kinase-like ATPase, C-terminal domain"/>
    <property type="match status" value="1"/>
</dbReference>
<feature type="domain" description="Histidine kinase" evidence="19">
    <location>
        <begin position="664"/>
        <end position="880"/>
    </location>
</feature>
<evidence type="ECO:0000256" key="4">
    <source>
        <dbReference type="ARBA" id="ARBA00022475"/>
    </source>
</evidence>
<keyword evidence="13" id="KW-0902">Two-component regulatory system</keyword>
<keyword evidence="11" id="KW-0067">ATP-binding</keyword>
<evidence type="ECO:0000256" key="9">
    <source>
        <dbReference type="ARBA" id="ARBA00022777"/>
    </source>
</evidence>
<dbReference type="InterPro" id="IPR003661">
    <property type="entry name" value="HisK_dim/P_dom"/>
</dbReference>
<dbReference type="GO" id="GO:0005886">
    <property type="term" value="C:plasma membrane"/>
    <property type="evidence" value="ECO:0007669"/>
    <property type="project" value="UniProtKB-SubCell"/>
</dbReference>
<feature type="domain" description="Response regulatory" evidence="20">
    <location>
        <begin position="956"/>
        <end position="1075"/>
    </location>
</feature>
<dbReference type="InterPro" id="IPR005467">
    <property type="entry name" value="His_kinase_dom"/>
</dbReference>
<evidence type="ECO:0000256" key="3">
    <source>
        <dbReference type="ARBA" id="ARBA00012438"/>
    </source>
</evidence>